<evidence type="ECO:0000256" key="1">
    <source>
        <dbReference type="SAM" id="Phobius"/>
    </source>
</evidence>
<reference evidence="2 3" key="1">
    <citation type="submission" date="2019-10" db="EMBL/GenBank/DDBJ databases">
        <title>Genome Sequences from Six Type Strain Members of the Archaeal Family Sulfolobaceae: Acidianus ambivalens, Acidianus infernus, Metallosphaera prunae, Stygiolobus azoricus, Sulfolobus metallicus, and Sulfurisphaera ohwakuensis.</title>
        <authorList>
            <person name="Counts J.A."/>
            <person name="Kelly R.M."/>
        </authorList>
    </citation>
    <scope>NUCLEOTIDE SEQUENCE [LARGE SCALE GENOMIC DNA]</scope>
    <source>
        <strain evidence="2 3">DSM 3191</strain>
    </source>
</reference>
<feature type="transmembrane region" description="Helical" evidence="1">
    <location>
        <begin position="120"/>
        <end position="141"/>
    </location>
</feature>
<name>A0A6A9QCA2_ACIIN</name>
<accession>A0A6A9QCA2</accession>
<proteinExistence type="predicted"/>
<keyword evidence="3" id="KW-1185">Reference proteome</keyword>
<dbReference type="OrthoDB" id="43617at2157"/>
<keyword evidence="1" id="KW-1133">Transmembrane helix</keyword>
<dbReference type="RefSeq" id="WP_155862890.1">
    <property type="nucleotide sequence ID" value="NZ_WFIY01000004.1"/>
</dbReference>
<comment type="caution">
    <text evidence="2">The sequence shown here is derived from an EMBL/GenBank/DDBJ whole genome shotgun (WGS) entry which is preliminary data.</text>
</comment>
<gene>
    <name evidence="2" type="ORF">D1867_03900</name>
</gene>
<dbReference type="AlphaFoldDB" id="A0A6A9QCA2"/>
<feature type="transmembrane region" description="Helical" evidence="1">
    <location>
        <begin position="6"/>
        <end position="23"/>
    </location>
</feature>
<feature type="transmembrane region" description="Helical" evidence="1">
    <location>
        <begin position="73"/>
        <end position="100"/>
    </location>
</feature>
<dbReference type="Proteomes" id="UP000440125">
    <property type="component" value="Unassembled WGS sequence"/>
</dbReference>
<keyword evidence="1" id="KW-0812">Transmembrane</keyword>
<dbReference type="EMBL" id="WFIY01000004">
    <property type="protein sequence ID" value="MUM64409.1"/>
    <property type="molecule type" value="Genomic_DNA"/>
</dbReference>
<keyword evidence="1" id="KW-0472">Membrane</keyword>
<evidence type="ECO:0000313" key="3">
    <source>
        <dbReference type="Proteomes" id="UP000440125"/>
    </source>
</evidence>
<protein>
    <recommendedName>
        <fullName evidence="4">DUF106 domain-containing protein</fullName>
    </recommendedName>
</protein>
<evidence type="ECO:0008006" key="4">
    <source>
        <dbReference type="Google" id="ProtNLM"/>
    </source>
</evidence>
<organism evidence="2 3">
    <name type="scientific">Acidianus infernus</name>
    <dbReference type="NCBI Taxonomy" id="12915"/>
    <lineage>
        <taxon>Archaea</taxon>
        <taxon>Thermoproteota</taxon>
        <taxon>Thermoprotei</taxon>
        <taxon>Sulfolobales</taxon>
        <taxon>Sulfolobaceae</taxon>
        <taxon>Acidianus</taxon>
    </lineage>
</organism>
<sequence length="147" mass="17931">MEIYLFYIILLSFFSNFVVYLFYKYYISKKLNYIIIKLKEYDERLGKIVSDKRKEKVQKKIQNEIKSYNSTMYFYSFMQTALLIFIYFIDLSLVVFRMNFNVCLPYYIPLISIQYNGKYIIPYSSFIIFILSFVLFTPISLRRPKII</sequence>
<evidence type="ECO:0000313" key="2">
    <source>
        <dbReference type="EMBL" id="MUM64409.1"/>
    </source>
</evidence>